<dbReference type="Pfam" id="PF00431">
    <property type="entry name" value="CUB"/>
    <property type="match status" value="2"/>
</dbReference>
<dbReference type="PROSITE" id="PS50958">
    <property type="entry name" value="SMB_2"/>
    <property type="match status" value="1"/>
</dbReference>
<evidence type="ECO:0000259" key="18">
    <source>
        <dbReference type="PROSITE" id="PS50958"/>
    </source>
</evidence>
<dbReference type="Proteomes" id="UP001174909">
    <property type="component" value="Unassembled WGS sequence"/>
</dbReference>
<dbReference type="PROSITE" id="PS01180">
    <property type="entry name" value="CUB"/>
    <property type="match status" value="2"/>
</dbReference>
<dbReference type="PROSITE" id="PS01186">
    <property type="entry name" value="EGF_2"/>
    <property type="match status" value="3"/>
</dbReference>
<keyword evidence="7" id="KW-0677">Repeat</keyword>
<dbReference type="Pfam" id="PF01483">
    <property type="entry name" value="P_proprotein"/>
    <property type="match status" value="1"/>
</dbReference>
<evidence type="ECO:0000256" key="6">
    <source>
        <dbReference type="ARBA" id="ARBA00022729"/>
    </source>
</evidence>
<feature type="domain" description="EGF-like" evidence="17">
    <location>
        <begin position="683"/>
        <end position="723"/>
    </location>
</feature>
<dbReference type="GO" id="GO:0004252">
    <property type="term" value="F:serine-type endopeptidase activity"/>
    <property type="evidence" value="ECO:0007669"/>
    <property type="project" value="InterPro"/>
</dbReference>
<evidence type="ECO:0000259" key="17">
    <source>
        <dbReference type="PROSITE" id="PS50026"/>
    </source>
</evidence>
<evidence type="ECO:0000313" key="21">
    <source>
        <dbReference type="Proteomes" id="UP001174909"/>
    </source>
</evidence>
<dbReference type="AlphaFoldDB" id="A0AA35RBC3"/>
<evidence type="ECO:0000256" key="9">
    <source>
        <dbReference type="ARBA" id="ARBA00022989"/>
    </source>
</evidence>
<dbReference type="GO" id="GO:0005576">
    <property type="term" value="C:extracellular region"/>
    <property type="evidence" value="ECO:0007669"/>
    <property type="project" value="UniProtKB-SubCell"/>
</dbReference>
<dbReference type="InterPro" id="IPR018097">
    <property type="entry name" value="EGF_Ca-bd_CS"/>
</dbReference>
<feature type="disulfide bond" evidence="14">
    <location>
        <begin position="726"/>
        <end position="753"/>
    </location>
</feature>
<keyword evidence="3" id="KW-0254">Endocytosis</keyword>
<dbReference type="Pfam" id="PF06119">
    <property type="entry name" value="NIDO"/>
    <property type="match status" value="1"/>
</dbReference>
<gene>
    <name evidence="20" type="ORF">GBAR_LOCUS5024</name>
</gene>
<dbReference type="SUPFAM" id="SSF57184">
    <property type="entry name" value="Growth factor receptor domain"/>
    <property type="match status" value="2"/>
</dbReference>
<dbReference type="GO" id="GO:0016020">
    <property type="term" value="C:membrane"/>
    <property type="evidence" value="ECO:0007669"/>
    <property type="project" value="UniProtKB-SubCell"/>
</dbReference>
<sequence>MRKEGTSVQVYHRRVEQCQLFLGYRPYDYDYFGDDINRGYFNWPFMSVMFWGEDPTGQWTLTVTPFGNSIATISGIDFQFYGVSEVPEAVANIPARCHSDCRRGCAREGSNFCDSCVNLRNAYTLECINECPPGYTQRNGYCYDSNHPVEECNSPLKKKDEVLCADAGYTSCCTEENCEVSIESSPISCFCDALCHSYGDCCSDILDIGCTEHNATEPCGILPYIALGVTGGVDTLSVPAFDDGVSEPIDVAFPIGYSIEPFVQVGTNGYFTFDGYDGFFPFPFDKRNKSLVAPFFTNIDISVGVGQIRYEVHRDNTSEVILSQVNQLINNCSEKEFTGNWLLVATWENVSWYRQPTTRSTFQGMLVTDANSSNSYAVFTYYCGDLSHATFASIGFGTEDGLHAAHEATFRGSAHSIACLNQPTSPWVNVVYELTNNENECEVENGGCEQICLDKLYLYECSCPDGSELNSDGRTCSDINECLDSNGGCEHVCNNTKGSYLCSCEEGYALNEDGRTCSITCGGRLTEVSGSFHTPDWPLSYPTEDFVCEWVIDIENTTDSVIEISFNDPYGINGRDTCPTDYVEVLDGVEDHSRSLGKYCFWRKPDPILTSSSRAKVVFQGSDLPRPPTRVGVSIIYHMRQKVNECERDNGGCAHTCQDSLFGYSCHCHEGFTLDSDNHNCSDIDECATDQHGCKHICINTEGSYSCGCSDGYTLNEDGRTCSITCGGRLTEVSGSFHTPDWPLSYPTEDFVCEWVIDIENTTDSVIEISFNMPYGINGRDPCPTDYVEVLDGVEDLSPSLGKHCFWRKPDPILTSSSRAKVVFQGSDLPHPASRVGVSIIYHMRQKGRINLVVVHVNDLILFIFS</sequence>
<dbReference type="FunFam" id="2.10.25.10:FF:000037">
    <property type="entry name" value="Signal peptide, CUB domain and EGF-like domain-containing 2"/>
    <property type="match status" value="1"/>
</dbReference>
<evidence type="ECO:0000256" key="5">
    <source>
        <dbReference type="ARBA" id="ARBA00022692"/>
    </source>
</evidence>
<proteinExistence type="predicted"/>
<evidence type="ECO:0000256" key="12">
    <source>
        <dbReference type="ARBA" id="ARBA00023170"/>
    </source>
</evidence>
<dbReference type="GO" id="GO:0006508">
    <property type="term" value="P:proteolysis"/>
    <property type="evidence" value="ECO:0007669"/>
    <property type="project" value="UniProtKB-KW"/>
</dbReference>
<keyword evidence="13" id="KW-0325">Glycoprotein</keyword>
<dbReference type="SMART" id="SM00539">
    <property type="entry name" value="NIDO"/>
    <property type="match status" value="1"/>
</dbReference>
<protein>
    <submittedName>
        <fullName evidence="20">Bone morphogenetic protein 1</fullName>
    </submittedName>
</protein>
<evidence type="ECO:0000256" key="14">
    <source>
        <dbReference type="PROSITE-ProRule" id="PRU00059"/>
    </source>
</evidence>
<dbReference type="PROSITE" id="PS01187">
    <property type="entry name" value="EGF_CA"/>
    <property type="match status" value="2"/>
</dbReference>
<dbReference type="FunFam" id="2.10.25.10:FF:000009">
    <property type="entry name" value="Low-density lipoprotein receptor isoform 1"/>
    <property type="match status" value="1"/>
</dbReference>
<keyword evidence="10" id="KW-0472">Membrane</keyword>
<dbReference type="InterPro" id="IPR009030">
    <property type="entry name" value="Growth_fac_rcpt_cys_sf"/>
</dbReference>
<evidence type="ECO:0000256" key="4">
    <source>
        <dbReference type="ARBA" id="ARBA00022670"/>
    </source>
</evidence>
<evidence type="ECO:0000256" key="10">
    <source>
        <dbReference type="ARBA" id="ARBA00023136"/>
    </source>
</evidence>
<evidence type="ECO:0000256" key="2">
    <source>
        <dbReference type="ARBA" id="ARBA00022536"/>
    </source>
</evidence>
<dbReference type="SMART" id="SM00042">
    <property type="entry name" value="CUB"/>
    <property type="match status" value="2"/>
</dbReference>
<feature type="domain" description="EGF-like" evidence="17">
    <location>
        <begin position="642"/>
        <end position="682"/>
    </location>
</feature>
<dbReference type="GO" id="GO:0006897">
    <property type="term" value="P:endocytosis"/>
    <property type="evidence" value="ECO:0007669"/>
    <property type="project" value="UniProtKB-KW"/>
</dbReference>
<dbReference type="InterPro" id="IPR003886">
    <property type="entry name" value="NIDO_dom"/>
</dbReference>
<comment type="caution">
    <text evidence="20">The sequence shown here is derived from an EMBL/GenBank/DDBJ whole genome shotgun (WGS) entry which is preliminary data.</text>
</comment>
<dbReference type="PANTHER" id="PTHR24050:SF27">
    <property type="entry name" value="FIBRILLIN-1"/>
    <property type="match status" value="1"/>
</dbReference>
<dbReference type="PANTHER" id="PTHR24050">
    <property type="entry name" value="PA14 DOMAIN-CONTAINING PROTEIN"/>
    <property type="match status" value="1"/>
</dbReference>
<dbReference type="Pfam" id="PF07645">
    <property type="entry name" value="EGF_CA"/>
    <property type="match status" value="1"/>
</dbReference>
<dbReference type="Pfam" id="PF14670">
    <property type="entry name" value="FXa_inhibition"/>
    <property type="match status" value="3"/>
</dbReference>
<dbReference type="Gene3D" id="2.10.25.10">
    <property type="entry name" value="Laminin"/>
    <property type="match status" value="4"/>
</dbReference>
<feature type="domain" description="P/Homo B" evidence="19">
    <location>
        <begin position="1"/>
        <end position="86"/>
    </location>
</feature>
<keyword evidence="8" id="KW-0378">Hydrolase</keyword>
<dbReference type="InterPro" id="IPR035914">
    <property type="entry name" value="Sperma_CUB_dom_sf"/>
</dbReference>
<keyword evidence="12" id="KW-0675">Receptor</keyword>
<dbReference type="GO" id="GO:0005509">
    <property type="term" value="F:calcium ion binding"/>
    <property type="evidence" value="ECO:0007669"/>
    <property type="project" value="InterPro"/>
</dbReference>
<evidence type="ECO:0000256" key="1">
    <source>
        <dbReference type="ARBA" id="ARBA00004479"/>
    </source>
</evidence>
<accession>A0AA35RBC3</accession>
<name>A0AA35RBC3_GEOBA</name>
<evidence type="ECO:0000259" key="16">
    <source>
        <dbReference type="PROSITE" id="PS01180"/>
    </source>
</evidence>
<comment type="subcellular location">
    <subcellularLocation>
        <location evidence="1">Membrane</location>
        <topology evidence="1">Single-pass type I membrane protein</topology>
    </subcellularLocation>
</comment>
<dbReference type="Gene3D" id="2.60.120.260">
    <property type="entry name" value="Galactose-binding domain-like"/>
    <property type="match status" value="1"/>
</dbReference>
<dbReference type="PROSITE" id="PS50026">
    <property type="entry name" value="EGF_3"/>
    <property type="match status" value="2"/>
</dbReference>
<keyword evidence="21" id="KW-1185">Reference proteome</keyword>
<keyword evidence="4" id="KW-0645">Protease</keyword>
<keyword evidence="11 14" id="KW-1015">Disulfide bond</keyword>
<keyword evidence="5" id="KW-0812">Transmembrane</keyword>
<dbReference type="InterPro" id="IPR008979">
    <property type="entry name" value="Galactose-bd-like_sf"/>
</dbReference>
<organism evidence="20 21">
    <name type="scientific">Geodia barretti</name>
    <name type="common">Barrett's horny sponge</name>
    <dbReference type="NCBI Taxonomy" id="519541"/>
    <lineage>
        <taxon>Eukaryota</taxon>
        <taxon>Metazoa</taxon>
        <taxon>Porifera</taxon>
        <taxon>Demospongiae</taxon>
        <taxon>Heteroscleromorpha</taxon>
        <taxon>Tetractinellida</taxon>
        <taxon>Astrophorina</taxon>
        <taxon>Geodiidae</taxon>
        <taxon>Geodia</taxon>
    </lineage>
</organism>
<dbReference type="InterPro" id="IPR049883">
    <property type="entry name" value="NOTCH1_EGF-like"/>
</dbReference>
<dbReference type="SMART" id="SM00179">
    <property type="entry name" value="EGF_CA"/>
    <property type="match status" value="4"/>
</dbReference>
<dbReference type="PROSITE" id="PS51829">
    <property type="entry name" value="P_HOMO_B"/>
    <property type="match status" value="1"/>
</dbReference>
<keyword evidence="6" id="KW-0732">Signal</keyword>
<evidence type="ECO:0000256" key="8">
    <source>
        <dbReference type="ARBA" id="ARBA00022801"/>
    </source>
</evidence>
<dbReference type="GO" id="GO:0007160">
    <property type="term" value="P:cell-matrix adhesion"/>
    <property type="evidence" value="ECO:0007669"/>
    <property type="project" value="InterPro"/>
</dbReference>
<comment type="caution">
    <text evidence="15">Lacks conserved residue(s) required for the propagation of feature annotation.</text>
</comment>
<keyword evidence="9" id="KW-1133">Transmembrane helix</keyword>
<dbReference type="InterPro" id="IPR001881">
    <property type="entry name" value="EGF-like_Ca-bd_dom"/>
</dbReference>
<feature type="disulfide bond" evidence="14">
    <location>
        <begin position="521"/>
        <end position="548"/>
    </location>
</feature>
<dbReference type="SUPFAM" id="SSF49785">
    <property type="entry name" value="Galactose-binding domain-like"/>
    <property type="match status" value="1"/>
</dbReference>
<evidence type="ECO:0000256" key="15">
    <source>
        <dbReference type="PROSITE-ProRule" id="PRU00076"/>
    </source>
</evidence>
<dbReference type="FunFam" id="2.10.25.10:FF:000010">
    <property type="entry name" value="Pro-epidermal growth factor"/>
    <property type="match status" value="1"/>
</dbReference>
<evidence type="ECO:0000256" key="3">
    <source>
        <dbReference type="ARBA" id="ARBA00022583"/>
    </source>
</evidence>
<feature type="domain" description="SMB" evidence="18">
    <location>
        <begin position="168"/>
        <end position="214"/>
    </location>
</feature>
<evidence type="ECO:0000256" key="11">
    <source>
        <dbReference type="ARBA" id="ARBA00023157"/>
    </source>
</evidence>
<dbReference type="InterPro" id="IPR000152">
    <property type="entry name" value="EGF-type_Asp/Asn_hydroxyl_site"/>
</dbReference>
<dbReference type="SMART" id="SM00181">
    <property type="entry name" value="EGF"/>
    <property type="match status" value="5"/>
</dbReference>
<dbReference type="EMBL" id="CASHTH010000743">
    <property type="protein sequence ID" value="CAI8007052.1"/>
    <property type="molecule type" value="Genomic_DNA"/>
</dbReference>
<dbReference type="InterPro" id="IPR001212">
    <property type="entry name" value="Somatomedin_B_dom"/>
</dbReference>
<evidence type="ECO:0000313" key="20">
    <source>
        <dbReference type="EMBL" id="CAI8007052.1"/>
    </source>
</evidence>
<dbReference type="SUPFAM" id="SSF49854">
    <property type="entry name" value="Spermadhesin, CUB domain"/>
    <property type="match status" value="2"/>
</dbReference>
<reference evidence="20" key="1">
    <citation type="submission" date="2023-03" db="EMBL/GenBank/DDBJ databases">
        <authorList>
            <person name="Steffen K."/>
            <person name="Cardenas P."/>
        </authorList>
    </citation>
    <scope>NUCLEOTIDE SEQUENCE</scope>
</reference>
<dbReference type="InterPro" id="IPR000742">
    <property type="entry name" value="EGF"/>
</dbReference>
<feature type="domain" description="CUB" evidence="16">
    <location>
        <begin position="726"/>
        <end position="845"/>
    </location>
</feature>
<dbReference type="Gene3D" id="2.60.120.290">
    <property type="entry name" value="Spermadhesin, CUB domain"/>
    <property type="match status" value="2"/>
</dbReference>
<evidence type="ECO:0000256" key="7">
    <source>
        <dbReference type="ARBA" id="ARBA00022737"/>
    </source>
</evidence>
<dbReference type="InterPro" id="IPR002884">
    <property type="entry name" value="P_dom"/>
</dbReference>
<keyword evidence="2 15" id="KW-0245">EGF-like domain</keyword>
<dbReference type="CDD" id="cd00041">
    <property type="entry name" value="CUB"/>
    <property type="match status" value="2"/>
</dbReference>
<feature type="domain" description="CUB" evidence="16">
    <location>
        <begin position="521"/>
        <end position="640"/>
    </location>
</feature>
<dbReference type="InterPro" id="IPR000859">
    <property type="entry name" value="CUB_dom"/>
</dbReference>
<evidence type="ECO:0000256" key="13">
    <source>
        <dbReference type="ARBA" id="ARBA00023180"/>
    </source>
</evidence>
<dbReference type="InterPro" id="IPR052235">
    <property type="entry name" value="Nephronectin_domain"/>
</dbReference>
<evidence type="ECO:0000259" key="19">
    <source>
        <dbReference type="PROSITE" id="PS51829"/>
    </source>
</evidence>
<dbReference type="PROSITE" id="PS00010">
    <property type="entry name" value="ASX_HYDROXYL"/>
    <property type="match status" value="3"/>
</dbReference>